<evidence type="ECO:0000313" key="7">
    <source>
        <dbReference type="Proteomes" id="UP000886740"/>
    </source>
</evidence>
<keyword evidence="3" id="KW-0808">Transferase</keyword>
<comment type="pathway">
    <text evidence="1">Lipid metabolism.</text>
</comment>
<dbReference type="Proteomes" id="UP000886740">
    <property type="component" value="Unassembled WGS sequence"/>
</dbReference>
<dbReference type="GO" id="GO:0016746">
    <property type="term" value="F:acyltransferase activity"/>
    <property type="evidence" value="ECO:0007669"/>
    <property type="project" value="UniProtKB-KW"/>
</dbReference>
<dbReference type="PANTHER" id="PTHR37323:SF1">
    <property type="entry name" value="L-ORNITHINE N(ALPHA)-ACYLTRANSFERASE"/>
    <property type="match status" value="1"/>
</dbReference>
<accession>A0A9D2BEJ1</accession>
<evidence type="ECO:0000256" key="3">
    <source>
        <dbReference type="ARBA" id="ARBA00022679"/>
    </source>
</evidence>
<dbReference type="EMBL" id="DXEL01000011">
    <property type="protein sequence ID" value="HIX73660.1"/>
    <property type="molecule type" value="Genomic_DNA"/>
</dbReference>
<gene>
    <name evidence="6" type="ORF">H9977_01190</name>
</gene>
<dbReference type="AlphaFoldDB" id="A0A9D2BEJ1"/>
<evidence type="ECO:0000256" key="5">
    <source>
        <dbReference type="ARBA" id="ARBA00023315"/>
    </source>
</evidence>
<reference evidence="6" key="1">
    <citation type="journal article" date="2021" name="PeerJ">
        <title>Extensive microbial diversity within the chicken gut microbiome revealed by metagenomics and culture.</title>
        <authorList>
            <person name="Gilroy R."/>
            <person name="Ravi A."/>
            <person name="Getino M."/>
            <person name="Pursley I."/>
            <person name="Horton D.L."/>
            <person name="Alikhan N.F."/>
            <person name="Baker D."/>
            <person name="Gharbi K."/>
            <person name="Hall N."/>
            <person name="Watson M."/>
            <person name="Adriaenssens E.M."/>
            <person name="Foster-Nyarko E."/>
            <person name="Jarju S."/>
            <person name="Secka A."/>
            <person name="Antonio M."/>
            <person name="Oren A."/>
            <person name="Chaudhuri R.R."/>
            <person name="La Ragione R."/>
            <person name="Hildebrand F."/>
            <person name="Pallen M.J."/>
        </authorList>
    </citation>
    <scope>NUCLEOTIDE SEQUENCE</scope>
    <source>
        <strain evidence="6">ChiGjej6B6-14162</strain>
    </source>
</reference>
<keyword evidence="5" id="KW-0012">Acyltransferase</keyword>
<comment type="caution">
    <text evidence="6">The sequence shown here is derived from an EMBL/GenBank/DDBJ whole genome shotgun (WGS) entry which is preliminary data.</text>
</comment>
<dbReference type="InterPro" id="IPR052351">
    <property type="entry name" value="Ornithine_N-alpha-AT"/>
</dbReference>
<keyword evidence="4" id="KW-0443">Lipid metabolism</keyword>
<name>A0A9D2BEJ1_9BACT</name>
<dbReference type="Pfam" id="PF13444">
    <property type="entry name" value="Acetyltransf_5"/>
    <property type="match status" value="1"/>
</dbReference>
<dbReference type="PANTHER" id="PTHR37323">
    <property type="entry name" value="GCN5-RELATED N-ACETYLTRANSFERASE"/>
    <property type="match status" value="1"/>
</dbReference>
<sequence length="318" mass="36722">MRNIIDPIDRNLLKAELTKEKRLRSTNKSSNEIYIITAQDSPNVMREIGRLREIAFRFYGGGTGEPVDIDEFDTMPGAYRQLVVWSPEDEQILGGYRFICGSDARRDEQGKPILATSHLFNFSPKFIDEILPYTVELGRSFVALEYQSTRAASKGLFVLDNLWDGLGALTVIDPKLRYFFGKVTMYNTYNTEARDLILNFLNRHFPDPDQLVTPIVPLRIERDEARLASLFHYDNFRDNYKVLNQEVRKFGINVPPLVNAYMNLSPKMRVFGTAVNHEFGEVEETGILIAINEILEEKKKRHIETYLEAEYRSSDLIH</sequence>
<reference evidence="6" key="2">
    <citation type="submission" date="2021-04" db="EMBL/GenBank/DDBJ databases">
        <authorList>
            <person name="Gilroy R."/>
        </authorList>
    </citation>
    <scope>NUCLEOTIDE SEQUENCE</scope>
    <source>
        <strain evidence="6">ChiGjej6B6-14162</strain>
    </source>
</reference>
<evidence type="ECO:0000256" key="2">
    <source>
        <dbReference type="ARBA" id="ARBA00022516"/>
    </source>
</evidence>
<dbReference type="GO" id="GO:0006629">
    <property type="term" value="P:lipid metabolic process"/>
    <property type="evidence" value="ECO:0007669"/>
    <property type="project" value="UniProtKB-KW"/>
</dbReference>
<dbReference type="InterPro" id="IPR016181">
    <property type="entry name" value="Acyl_CoA_acyltransferase"/>
</dbReference>
<evidence type="ECO:0000256" key="4">
    <source>
        <dbReference type="ARBA" id="ARBA00023098"/>
    </source>
</evidence>
<evidence type="ECO:0000313" key="6">
    <source>
        <dbReference type="EMBL" id="HIX73660.1"/>
    </source>
</evidence>
<evidence type="ECO:0000256" key="1">
    <source>
        <dbReference type="ARBA" id="ARBA00005189"/>
    </source>
</evidence>
<protein>
    <submittedName>
        <fullName evidence="6">GNAT family N-acetyltransferase</fullName>
    </submittedName>
</protein>
<keyword evidence="2" id="KW-0444">Lipid biosynthesis</keyword>
<organism evidence="6 7">
    <name type="scientific">Candidatus Parabacteroides intestinipullorum</name>
    <dbReference type="NCBI Taxonomy" id="2838723"/>
    <lineage>
        <taxon>Bacteria</taxon>
        <taxon>Pseudomonadati</taxon>
        <taxon>Bacteroidota</taxon>
        <taxon>Bacteroidia</taxon>
        <taxon>Bacteroidales</taxon>
        <taxon>Tannerellaceae</taxon>
        <taxon>Parabacteroides</taxon>
    </lineage>
</organism>
<proteinExistence type="predicted"/>
<dbReference type="SUPFAM" id="SSF55729">
    <property type="entry name" value="Acyl-CoA N-acyltransferases (Nat)"/>
    <property type="match status" value="1"/>
</dbReference>